<keyword evidence="3" id="KW-1185">Reference proteome</keyword>
<dbReference type="GO" id="GO:0004197">
    <property type="term" value="F:cysteine-type endopeptidase activity"/>
    <property type="evidence" value="ECO:0007669"/>
    <property type="project" value="InterPro"/>
</dbReference>
<organism evidence="2 3">
    <name type="scientific">Candidatus Thiomargarita nelsonii</name>
    <dbReference type="NCBI Taxonomy" id="1003181"/>
    <lineage>
        <taxon>Bacteria</taxon>
        <taxon>Pseudomonadati</taxon>
        <taxon>Pseudomonadota</taxon>
        <taxon>Gammaproteobacteria</taxon>
        <taxon>Thiotrichales</taxon>
        <taxon>Thiotrichaceae</taxon>
        <taxon>Thiomargarita</taxon>
    </lineage>
</organism>
<dbReference type="Pfam" id="PF00656">
    <property type="entry name" value="Peptidase_C14"/>
    <property type="match status" value="1"/>
</dbReference>
<dbReference type="InterPro" id="IPR011600">
    <property type="entry name" value="Pept_C14_caspase"/>
</dbReference>
<dbReference type="AlphaFoldDB" id="A0A0A6PCH2"/>
<evidence type="ECO:0000313" key="2">
    <source>
        <dbReference type="EMBL" id="KHD07919.1"/>
    </source>
</evidence>
<dbReference type="GO" id="GO:0006508">
    <property type="term" value="P:proteolysis"/>
    <property type="evidence" value="ECO:0007669"/>
    <property type="project" value="InterPro"/>
</dbReference>
<gene>
    <name evidence="2" type="ORF">PN36_04165</name>
</gene>
<dbReference type="EMBL" id="JSZA02000011">
    <property type="protein sequence ID" value="KHD07919.1"/>
    <property type="molecule type" value="Genomic_DNA"/>
</dbReference>
<evidence type="ECO:0000259" key="1">
    <source>
        <dbReference type="Pfam" id="PF00656"/>
    </source>
</evidence>
<sequence length="178" mass="19812">MSYGTRGGNIGEKDNYDVLDDEINSWLGAIYAKTHNVVFISDSCHSGSVARNKAPISRGLSRDERTHILGKKVDSKIEKYYGIHIGSAQNDEFASETIENDGKYYGIFTWHWAKALQQAQAGQTWNDVFKRTYSAVVSLRGETQHPQMEGERNRQVFGGELIPLSATISVAKVNGELV</sequence>
<accession>A0A0A6PCH2</accession>
<proteinExistence type="predicted"/>
<dbReference type="Gene3D" id="3.40.50.1460">
    <property type="match status" value="1"/>
</dbReference>
<dbReference type="Proteomes" id="UP000030428">
    <property type="component" value="Unassembled WGS sequence"/>
</dbReference>
<evidence type="ECO:0000313" key="3">
    <source>
        <dbReference type="Proteomes" id="UP000030428"/>
    </source>
</evidence>
<comment type="caution">
    <text evidence="2">The sequence shown here is derived from an EMBL/GenBank/DDBJ whole genome shotgun (WGS) entry which is preliminary data.</text>
</comment>
<reference evidence="2 3" key="1">
    <citation type="journal article" date="2016" name="Front. Microbiol.">
        <title>Single-Cell (Meta-)Genomics of a Dimorphic Candidatus Thiomargarita nelsonii Reveals Genomic Plasticity.</title>
        <authorList>
            <person name="Flood B.E."/>
            <person name="Fliss P."/>
            <person name="Jones D.S."/>
            <person name="Dick G.J."/>
            <person name="Jain S."/>
            <person name="Kaster A.K."/>
            <person name="Winkel M."/>
            <person name="Mussmann M."/>
            <person name="Bailey J."/>
        </authorList>
    </citation>
    <scope>NUCLEOTIDE SEQUENCE [LARGE SCALE GENOMIC DNA]</scope>
    <source>
        <strain evidence="2">Hydrate Ridge</strain>
    </source>
</reference>
<protein>
    <recommendedName>
        <fullName evidence="1">Peptidase C14 caspase domain-containing protein</fullName>
    </recommendedName>
</protein>
<feature type="domain" description="Peptidase C14 caspase" evidence="1">
    <location>
        <begin position="28"/>
        <end position="154"/>
    </location>
</feature>
<name>A0A0A6PCH2_9GAMM</name>